<feature type="transmembrane region" description="Helical" evidence="1">
    <location>
        <begin position="75"/>
        <end position="96"/>
    </location>
</feature>
<evidence type="ECO:0000313" key="3">
    <source>
        <dbReference type="Proteomes" id="UP000019062"/>
    </source>
</evidence>
<keyword evidence="3" id="KW-1185">Reference proteome</keyword>
<comment type="caution">
    <text evidence="2">The sequence shown here is derived from an EMBL/GenBank/DDBJ whole genome shotgun (WGS) entry which is preliminary data.</text>
</comment>
<dbReference type="EMBL" id="ASQA01000018">
    <property type="protein sequence ID" value="ETT85291.1"/>
    <property type="molecule type" value="Genomic_DNA"/>
</dbReference>
<organism evidence="2 3">
    <name type="scientific">Viridibacillus arenosi FSL R5-213</name>
    <dbReference type="NCBI Taxonomy" id="1227360"/>
    <lineage>
        <taxon>Bacteria</taxon>
        <taxon>Bacillati</taxon>
        <taxon>Bacillota</taxon>
        <taxon>Bacilli</taxon>
        <taxon>Bacillales</taxon>
        <taxon>Caryophanaceae</taxon>
        <taxon>Viridibacillus</taxon>
    </lineage>
</organism>
<dbReference type="RefSeq" id="WP_038184735.1">
    <property type="nucleotide sequence ID" value="NZ_ASQA01000018.1"/>
</dbReference>
<reference evidence="2 3" key="1">
    <citation type="journal article" date="2014" name="BMC Genomics">
        <title>Genomic comparison of sporeforming bacilli isolated from milk.</title>
        <authorList>
            <person name="Moreno Switt A.I."/>
            <person name="Andrus A.D."/>
            <person name="Ranieri M.L."/>
            <person name="Orsi R.H."/>
            <person name="Ivy R."/>
            <person name="den Bakker H.C."/>
            <person name="Martin N.H."/>
            <person name="Wiedmann M."/>
            <person name="Boor K.J."/>
        </authorList>
    </citation>
    <scope>NUCLEOTIDE SEQUENCE [LARGE SCALE GENOMIC DNA]</scope>
    <source>
        <strain evidence="2 3">FSL R5-213</strain>
    </source>
</reference>
<sequence length="100" mass="11389">MERMWIGIGMITFIVATVLLSFVGPHMYLRKKKIVDERFNRIHHLGRSYSWFASTGIIVIVWLLALIVFDSLLSFFLITAIFVGHMVSYIIGAAVAQSQN</sequence>
<gene>
    <name evidence="2" type="ORF">C176_11359</name>
</gene>
<keyword evidence="1" id="KW-0472">Membrane</keyword>
<feature type="transmembrane region" description="Helical" evidence="1">
    <location>
        <begin position="6"/>
        <end position="29"/>
    </location>
</feature>
<keyword evidence="1" id="KW-1133">Transmembrane helix</keyword>
<dbReference type="AlphaFoldDB" id="W4EZN4"/>
<evidence type="ECO:0000256" key="1">
    <source>
        <dbReference type="SAM" id="Phobius"/>
    </source>
</evidence>
<feature type="transmembrane region" description="Helical" evidence="1">
    <location>
        <begin position="49"/>
        <end position="69"/>
    </location>
</feature>
<protein>
    <submittedName>
        <fullName evidence="2">Uncharacterized protein</fullName>
    </submittedName>
</protein>
<evidence type="ECO:0000313" key="2">
    <source>
        <dbReference type="EMBL" id="ETT85291.1"/>
    </source>
</evidence>
<dbReference type="PATRIC" id="fig|1227360.4.peg.2320"/>
<dbReference type="Proteomes" id="UP000019062">
    <property type="component" value="Unassembled WGS sequence"/>
</dbReference>
<accession>W4EZN4</accession>
<keyword evidence="1" id="KW-0812">Transmembrane</keyword>
<dbReference type="eggNOG" id="ENOG5032Z0K">
    <property type="taxonomic scope" value="Bacteria"/>
</dbReference>
<name>W4EZN4_9BACL</name>
<proteinExistence type="predicted"/>